<proteinExistence type="inferred from homology"/>
<dbReference type="GO" id="GO:0005581">
    <property type="term" value="C:collagen trimer"/>
    <property type="evidence" value="ECO:0007669"/>
    <property type="project" value="UniProtKB-KW"/>
</dbReference>
<keyword evidence="12" id="KW-0176">Collagen</keyword>
<feature type="domain" description="LRRNT" evidence="11">
    <location>
        <begin position="388"/>
        <end position="418"/>
    </location>
</feature>
<dbReference type="InterPro" id="IPR043547">
    <property type="entry name" value="Mimecan/Epiphycan/Opticin"/>
</dbReference>
<keyword evidence="5" id="KW-0433">Leucine-rich repeat</keyword>
<dbReference type="InterPro" id="IPR001611">
    <property type="entry name" value="Leu-rich_rpt"/>
</dbReference>
<dbReference type="GO" id="GO:0005615">
    <property type="term" value="C:extracellular space"/>
    <property type="evidence" value="ECO:0007669"/>
    <property type="project" value="TreeGrafter"/>
</dbReference>
<keyword evidence="9" id="KW-0325">Glycoprotein</keyword>
<dbReference type="SUPFAM" id="SSF52058">
    <property type="entry name" value="L domain-like"/>
    <property type="match status" value="1"/>
</dbReference>
<keyword evidence="13" id="KW-1185">Reference proteome</keyword>
<evidence type="ECO:0000256" key="6">
    <source>
        <dbReference type="ARBA" id="ARBA00022729"/>
    </source>
</evidence>
<dbReference type="SMART" id="SM00013">
    <property type="entry name" value="LRRNT"/>
    <property type="match status" value="1"/>
</dbReference>
<dbReference type="GO" id="GO:0061975">
    <property type="term" value="P:articular cartilage development"/>
    <property type="evidence" value="ECO:0007669"/>
    <property type="project" value="TreeGrafter"/>
</dbReference>
<dbReference type="GO" id="GO:0060348">
    <property type="term" value="P:bone development"/>
    <property type="evidence" value="ECO:0007669"/>
    <property type="project" value="TreeGrafter"/>
</dbReference>
<dbReference type="Proteomes" id="UP000727407">
    <property type="component" value="Unassembled WGS sequence"/>
</dbReference>
<accession>A0A8J4TQU8</accession>
<evidence type="ECO:0000256" key="8">
    <source>
        <dbReference type="ARBA" id="ARBA00023157"/>
    </source>
</evidence>
<evidence type="ECO:0000256" key="2">
    <source>
        <dbReference type="ARBA" id="ARBA00006912"/>
    </source>
</evidence>
<dbReference type="AlphaFoldDB" id="A0A8J4TQU8"/>
<comment type="similarity">
    <text evidence="2">Belongs to the small leucine-rich proteoglycan (SLRP) family. SLRP class III subfamily.</text>
</comment>
<dbReference type="Gene3D" id="3.80.10.10">
    <property type="entry name" value="Ribonuclease Inhibitor"/>
    <property type="match status" value="1"/>
</dbReference>
<dbReference type="PANTHER" id="PTHR46269">
    <property type="entry name" value="EPIPHYCAN-RELATED"/>
    <property type="match status" value="1"/>
</dbReference>
<keyword evidence="4" id="KW-0272">Extracellular matrix</keyword>
<dbReference type="InterPro" id="IPR000372">
    <property type="entry name" value="LRRNT"/>
</dbReference>
<protein>
    <submittedName>
        <fullName evidence="12">Collagen alpha-2(IV) chain-like</fullName>
    </submittedName>
</protein>
<feature type="compositionally biased region" description="Low complexity" evidence="10">
    <location>
        <begin position="223"/>
        <end position="269"/>
    </location>
</feature>
<feature type="region of interest" description="Disordered" evidence="10">
    <location>
        <begin position="223"/>
        <end position="283"/>
    </location>
</feature>
<dbReference type="PANTHER" id="PTHR46269:SF3">
    <property type="entry name" value="EPIPHYCAN"/>
    <property type="match status" value="1"/>
</dbReference>
<keyword evidence="7" id="KW-0677">Repeat</keyword>
<evidence type="ECO:0000256" key="3">
    <source>
        <dbReference type="ARBA" id="ARBA00022525"/>
    </source>
</evidence>
<keyword evidence="8" id="KW-1015">Disulfide bond</keyword>
<keyword evidence="3" id="KW-0964">Secreted</keyword>
<evidence type="ECO:0000256" key="1">
    <source>
        <dbReference type="ARBA" id="ARBA00004498"/>
    </source>
</evidence>
<evidence type="ECO:0000256" key="4">
    <source>
        <dbReference type="ARBA" id="ARBA00022530"/>
    </source>
</evidence>
<dbReference type="InterPro" id="IPR003591">
    <property type="entry name" value="Leu-rich_rpt_typical-subtyp"/>
</dbReference>
<evidence type="ECO:0000256" key="9">
    <source>
        <dbReference type="ARBA" id="ARBA00023180"/>
    </source>
</evidence>
<dbReference type="SMART" id="SM00369">
    <property type="entry name" value="LRR_TYP"/>
    <property type="match status" value="4"/>
</dbReference>
<reference evidence="12" key="1">
    <citation type="submission" date="2020-07" db="EMBL/GenBank/DDBJ databases">
        <title>Clarias magur genome sequencing, assembly and annotation.</title>
        <authorList>
            <person name="Kushwaha B."/>
            <person name="Kumar R."/>
            <person name="Das P."/>
            <person name="Joshi C.G."/>
            <person name="Kumar D."/>
            <person name="Nagpure N.S."/>
            <person name="Pandey M."/>
            <person name="Agarwal S."/>
            <person name="Srivastava S."/>
            <person name="Singh M."/>
            <person name="Sahoo L."/>
            <person name="Jayasankar P."/>
            <person name="Meher P.K."/>
            <person name="Koringa P.G."/>
            <person name="Iquebal M.A."/>
            <person name="Das S.P."/>
            <person name="Bit A."/>
            <person name="Patnaik S."/>
            <person name="Patel N."/>
            <person name="Shah T.M."/>
            <person name="Hinsu A."/>
            <person name="Jena J.K."/>
        </authorList>
    </citation>
    <scope>NUCLEOTIDE SEQUENCE</scope>
    <source>
        <strain evidence="12">CIFAMagur01</strain>
        <tissue evidence="12">Testis</tissue>
    </source>
</reference>
<evidence type="ECO:0000256" key="5">
    <source>
        <dbReference type="ARBA" id="ARBA00022614"/>
    </source>
</evidence>
<comment type="subcellular location">
    <subcellularLocation>
        <location evidence="1">Secreted</location>
        <location evidence="1">Extracellular space</location>
        <location evidence="1">Extracellular matrix</location>
    </subcellularLocation>
</comment>
<comment type="caution">
    <text evidence="12">The sequence shown here is derived from an EMBL/GenBank/DDBJ whole genome shotgun (WGS) entry which is preliminary data.</text>
</comment>
<dbReference type="Pfam" id="PF00560">
    <property type="entry name" value="LRR_1"/>
    <property type="match status" value="1"/>
</dbReference>
<evidence type="ECO:0000313" key="12">
    <source>
        <dbReference type="EMBL" id="KAF5889536.1"/>
    </source>
</evidence>
<evidence type="ECO:0000313" key="13">
    <source>
        <dbReference type="Proteomes" id="UP000727407"/>
    </source>
</evidence>
<dbReference type="InterPro" id="IPR032675">
    <property type="entry name" value="LRR_dom_sf"/>
</dbReference>
<sequence>MVQASPARYTRQVEPDNYDEDLDTIDVEYYEELATDEPEEELRLTPTEILHISGDSLGSGDMQSSGSSGAFGASGISGNVPGASGEHLGSAGSGGSADVSFGDISSEGSVDIGSEVYGDFVSGESGELGSGVSGEPVSGVSGGLVSGVSGYFVSGTSGDVISEISGDFVSEVSGDIVSGASGDIVSGASGDIVSGVPGEFLSGASGDLVSGDFGSLVSEVSAESGSGASGDVVSGVSEESGSGASGDVVSGDSLESGSGASGNLVSGVSSGSGSGPSGVPDEEIILIPGDKDFEITVTKGPEESIKDEEIVTEIPLFSGEPVTTVLPWEEVTIIPTTINEEEELPPTTQISLEEGTGSTPGSGVPESPEPDGEVVEFDGQGSPHGMPTCMLCTCLERSVYCDDVRLLNVPPLPKDTTHFYARFNRITKINKSDFANMNKLKRIDLTSNSISKIEDGAFFGLPALEELVIRENGVAQLPALPATMTLVDASHNHLGRTSIQNEAFKDMTRLLYLYLTDNSLDHIPVPLPESLRSLHLQNNNIQMIHEDTFCKQNDMNYVRMALEDIRLDGNPINLSNTPQAYVCLPRIPVGALI</sequence>
<keyword evidence="6" id="KW-0732">Signal</keyword>
<gene>
    <name evidence="12" type="ORF">DAT39_020763</name>
</gene>
<feature type="region of interest" description="Disordered" evidence="10">
    <location>
        <begin position="341"/>
        <end position="374"/>
    </location>
</feature>
<evidence type="ECO:0000256" key="7">
    <source>
        <dbReference type="ARBA" id="ARBA00022737"/>
    </source>
</evidence>
<feature type="region of interest" description="Disordered" evidence="10">
    <location>
        <begin position="1"/>
        <end position="23"/>
    </location>
</feature>
<dbReference type="PROSITE" id="PS51450">
    <property type="entry name" value="LRR"/>
    <property type="match status" value="2"/>
</dbReference>
<dbReference type="OrthoDB" id="676979at2759"/>
<evidence type="ECO:0000259" key="11">
    <source>
        <dbReference type="SMART" id="SM00013"/>
    </source>
</evidence>
<dbReference type="EMBL" id="QNUK01000797">
    <property type="protein sequence ID" value="KAF5889536.1"/>
    <property type="molecule type" value="Genomic_DNA"/>
</dbReference>
<dbReference type="Pfam" id="PF13855">
    <property type="entry name" value="LRR_8"/>
    <property type="match status" value="1"/>
</dbReference>
<organism evidence="12 13">
    <name type="scientific">Clarias magur</name>
    <name type="common">Asian catfish</name>
    <name type="synonym">Macropteronotus magur</name>
    <dbReference type="NCBI Taxonomy" id="1594786"/>
    <lineage>
        <taxon>Eukaryota</taxon>
        <taxon>Metazoa</taxon>
        <taxon>Chordata</taxon>
        <taxon>Craniata</taxon>
        <taxon>Vertebrata</taxon>
        <taxon>Euteleostomi</taxon>
        <taxon>Actinopterygii</taxon>
        <taxon>Neopterygii</taxon>
        <taxon>Teleostei</taxon>
        <taxon>Ostariophysi</taxon>
        <taxon>Siluriformes</taxon>
        <taxon>Clariidae</taxon>
        <taxon>Clarias</taxon>
    </lineage>
</organism>
<name>A0A8J4TQU8_CLAMG</name>
<dbReference type="GO" id="GO:0031012">
    <property type="term" value="C:extracellular matrix"/>
    <property type="evidence" value="ECO:0007669"/>
    <property type="project" value="TreeGrafter"/>
</dbReference>
<evidence type="ECO:0000256" key="10">
    <source>
        <dbReference type="SAM" id="MobiDB-lite"/>
    </source>
</evidence>